<comment type="caution">
    <text evidence="2">The sequence shown here is derived from an EMBL/GenBank/DDBJ whole genome shotgun (WGS) entry which is preliminary data.</text>
</comment>
<sequence>MDLYTNEDSQELLQSLDRALPYIEYALKNNKPMFEGERYLISEELCSILKISRRTLQYYRDDGIFPFIQLPGKVLFRESDIRKALEDRLRSAYNIEDYPL</sequence>
<dbReference type="Proteomes" id="UP000022082">
    <property type="component" value="Unassembled WGS sequence"/>
</dbReference>
<evidence type="ECO:0000313" key="3">
    <source>
        <dbReference type="Proteomes" id="UP000022082"/>
    </source>
</evidence>
<dbReference type="PANTHER" id="PTHR34585:SF22">
    <property type="entry name" value="HELIX-TURN-HELIX DOMAIN-CONTAINING PROTEIN"/>
    <property type="match status" value="1"/>
</dbReference>
<evidence type="ECO:0000259" key="1">
    <source>
        <dbReference type="Pfam" id="PF12728"/>
    </source>
</evidence>
<dbReference type="InterPro" id="IPR009061">
    <property type="entry name" value="DNA-bd_dom_put_sf"/>
</dbReference>
<accession>A0A015Z837</accession>
<name>A0A015Z837_BACFG</name>
<dbReference type="EMBL" id="JGDJ01000101">
    <property type="protein sequence ID" value="EXZ31024.1"/>
    <property type="molecule type" value="Genomic_DNA"/>
</dbReference>
<dbReference type="PANTHER" id="PTHR34585">
    <property type="match status" value="1"/>
</dbReference>
<reference evidence="2 3" key="1">
    <citation type="submission" date="2014-02" db="EMBL/GenBank/DDBJ databases">
        <authorList>
            <person name="Sears C."/>
            <person name="Carroll K."/>
            <person name="Sack B.R."/>
            <person name="Qadri F."/>
            <person name="Myers L.L."/>
            <person name="Chung G.-T."/>
            <person name="Escheverria P."/>
            <person name="Fraser C.M."/>
            <person name="Sadzewicz L."/>
            <person name="Shefchek K.A."/>
            <person name="Tallon L."/>
            <person name="Das S.P."/>
            <person name="Daugherty S."/>
            <person name="Mongodin E.F."/>
        </authorList>
    </citation>
    <scope>NUCLEOTIDE SEQUENCE [LARGE SCALE GENOMIC DNA]</scope>
    <source>
        <strain evidence="2 3">S36L11</strain>
    </source>
</reference>
<protein>
    <submittedName>
        <fullName evidence="2">Helix-turn-helix domain protein</fullName>
    </submittedName>
</protein>
<dbReference type="SUPFAM" id="SSF46955">
    <property type="entry name" value="Putative DNA-binding domain"/>
    <property type="match status" value="1"/>
</dbReference>
<organism evidence="2 3">
    <name type="scientific">Bacteroides fragilis str. S36L11</name>
    <dbReference type="NCBI Taxonomy" id="1339327"/>
    <lineage>
        <taxon>Bacteria</taxon>
        <taxon>Pseudomonadati</taxon>
        <taxon>Bacteroidota</taxon>
        <taxon>Bacteroidia</taxon>
        <taxon>Bacteroidales</taxon>
        <taxon>Bacteroidaceae</taxon>
        <taxon>Bacteroides</taxon>
    </lineage>
</organism>
<gene>
    <name evidence="2" type="ORF">M136_5222</name>
</gene>
<evidence type="ECO:0000313" key="2">
    <source>
        <dbReference type="EMBL" id="EXZ31024.1"/>
    </source>
</evidence>
<dbReference type="AlphaFoldDB" id="A0A015Z837"/>
<feature type="domain" description="Helix-turn-helix" evidence="1">
    <location>
        <begin position="42"/>
        <end position="88"/>
    </location>
</feature>
<proteinExistence type="predicted"/>
<dbReference type="Pfam" id="PF12728">
    <property type="entry name" value="HTH_17"/>
    <property type="match status" value="1"/>
</dbReference>
<dbReference type="PATRIC" id="fig|1339327.3.peg.451"/>
<dbReference type="RefSeq" id="WP_032557216.1">
    <property type="nucleotide sequence ID" value="NZ_JGDJ01000101.1"/>
</dbReference>
<dbReference type="InterPro" id="IPR041657">
    <property type="entry name" value="HTH_17"/>
</dbReference>